<evidence type="ECO:0000313" key="11">
    <source>
        <dbReference type="Proteomes" id="UP001501196"/>
    </source>
</evidence>
<evidence type="ECO:0000313" key="10">
    <source>
        <dbReference type="EMBL" id="GAA2022990.1"/>
    </source>
</evidence>
<dbReference type="EMBL" id="BAAAPW010000001">
    <property type="protein sequence ID" value="GAA2022990.1"/>
    <property type="molecule type" value="Genomic_DNA"/>
</dbReference>
<dbReference type="PANTHER" id="PTHR34448">
    <property type="entry name" value="AMINOPEPTIDASE"/>
    <property type="match status" value="1"/>
</dbReference>
<evidence type="ECO:0000256" key="7">
    <source>
        <dbReference type="ARBA" id="ARBA00022723"/>
    </source>
</evidence>
<evidence type="ECO:0000256" key="5">
    <source>
        <dbReference type="ARBA" id="ARBA00022438"/>
    </source>
</evidence>
<comment type="cofactor">
    <cofactor evidence="2">
        <name>Mg(2+)</name>
        <dbReference type="ChEBI" id="CHEBI:18420"/>
    </cofactor>
</comment>
<dbReference type="PANTHER" id="PTHR34448:SF3">
    <property type="entry name" value="AMINOPEPTIDASE AMPS"/>
    <property type="match status" value="1"/>
</dbReference>
<evidence type="ECO:0000256" key="9">
    <source>
        <dbReference type="ARBA" id="ARBA00023049"/>
    </source>
</evidence>
<evidence type="ECO:0000256" key="3">
    <source>
        <dbReference type="ARBA" id="ARBA00001947"/>
    </source>
</evidence>
<accession>A0ABN2TWU5</accession>
<gene>
    <name evidence="10" type="ORF">GCM10009819_02070</name>
</gene>
<reference evidence="10 11" key="1">
    <citation type="journal article" date="2019" name="Int. J. Syst. Evol. Microbiol.">
        <title>The Global Catalogue of Microorganisms (GCM) 10K type strain sequencing project: providing services to taxonomists for standard genome sequencing and annotation.</title>
        <authorList>
            <consortium name="The Broad Institute Genomics Platform"/>
            <consortium name="The Broad Institute Genome Sequencing Center for Infectious Disease"/>
            <person name="Wu L."/>
            <person name="Ma J."/>
        </authorList>
    </citation>
    <scope>NUCLEOTIDE SEQUENCE [LARGE SCALE GENOMIC DNA]</scope>
    <source>
        <strain evidence="10 11">JCM 15672</strain>
    </source>
</reference>
<dbReference type="SUPFAM" id="SSF144052">
    <property type="entry name" value="Thermophilic metalloprotease-like"/>
    <property type="match status" value="1"/>
</dbReference>
<sequence length="405" mass="42738">MTDLATSELLTRYSDVVVRGGLNLQPGQTLVVRALVEHARLVRAIVEAAYDAGAGFVDVEYQDDHVRRSGIVHGAGPAMAAGTARDRAATERLEEPGLAFLRITGNPEPHLMDDVDAAAVVAASPVDLAARERAALMAGGLQWCIVAAPNEGWARAVYGEPDVDRLWQAVGTAVGLDVDDPVADWLAHTARLRRRAAAVEALDLTAVRYAGPGTDLEIGLVPEWRWMAATMHTATGVEFSPNIPTEEVFTSPDPARADGTVATTRPFLLLPSGVLVEGLTLTFERGRIVDATAERGLDAVIAQLDSDPNARRLGEVALVDGGSRVRRAGVLFHDMLYDENAGSHIAWGQGFPMVVPDGDATSGVNRVAAVHTDVVVGGPGVSIAGVAGDGRVIPIITDDEWVLPA</sequence>
<dbReference type="RefSeq" id="WP_344368822.1">
    <property type="nucleotide sequence ID" value="NZ_BAAAPW010000001.1"/>
</dbReference>
<comment type="similarity">
    <text evidence="4">Belongs to the peptidase M29 family.</text>
</comment>
<dbReference type="InterPro" id="IPR035097">
    <property type="entry name" value="M29_N-terminal"/>
</dbReference>
<keyword evidence="8" id="KW-0378">Hydrolase</keyword>
<proteinExistence type="inferred from homology"/>
<keyword evidence="7" id="KW-0479">Metal-binding</keyword>
<dbReference type="PRINTS" id="PR00919">
    <property type="entry name" value="THERMOPTASE"/>
</dbReference>
<comment type="caution">
    <text evidence="10">The sequence shown here is derived from an EMBL/GenBank/DDBJ whole genome shotgun (WGS) entry which is preliminary data.</text>
</comment>
<dbReference type="Proteomes" id="UP001501196">
    <property type="component" value="Unassembled WGS sequence"/>
</dbReference>
<comment type="cofactor">
    <cofactor evidence="3">
        <name>Zn(2+)</name>
        <dbReference type="ChEBI" id="CHEBI:29105"/>
    </cofactor>
</comment>
<dbReference type="GO" id="GO:0004177">
    <property type="term" value="F:aminopeptidase activity"/>
    <property type="evidence" value="ECO:0007669"/>
    <property type="project" value="UniProtKB-KW"/>
</dbReference>
<protein>
    <submittedName>
        <fullName evidence="10">Aminopeptidase</fullName>
    </submittedName>
</protein>
<dbReference type="InterPro" id="IPR000787">
    <property type="entry name" value="Peptidase_M29"/>
</dbReference>
<evidence type="ECO:0000256" key="8">
    <source>
        <dbReference type="ARBA" id="ARBA00022801"/>
    </source>
</evidence>
<keyword evidence="9" id="KW-0482">Metalloprotease</keyword>
<evidence type="ECO:0000256" key="6">
    <source>
        <dbReference type="ARBA" id="ARBA00022670"/>
    </source>
</evidence>
<dbReference type="Pfam" id="PF02073">
    <property type="entry name" value="Peptidase_M29"/>
    <property type="match status" value="1"/>
</dbReference>
<evidence type="ECO:0000256" key="1">
    <source>
        <dbReference type="ARBA" id="ARBA00001941"/>
    </source>
</evidence>
<dbReference type="InterPro" id="IPR052170">
    <property type="entry name" value="M29_Exopeptidase"/>
</dbReference>
<comment type="cofactor">
    <cofactor evidence="1">
        <name>Co(2+)</name>
        <dbReference type="ChEBI" id="CHEBI:48828"/>
    </cofactor>
</comment>
<keyword evidence="6" id="KW-0645">Protease</keyword>
<evidence type="ECO:0000256" key="2">
    <source>
        <dbReference type="ARBA" id="ARBA00001946"/>
    </source>
</evidence>
<keyword evidence="5 10" id="KW-0031">Aminopeptidase</keyword>
<keyword evidence="11" id="KW-1185">Reference proteome</keyword>
<dbReference type="Gene3D" id="3.40.1830.10">
    <property type="entry name" value="Thermophilic metalloprotease (M29)"/>
    <property type="match status" value="1"/>
</dbReference>
<name>A0ABN2TWU5_9MICO</name>
<evidence type="ECO:0000256" key="4">
    <source>
        <dbReference type="ARBA" id="ARBA00008236"/>
    </source>
</evidence>
<organism evidence="10 11">
    <name type="scientific">Agromyces tropicus</name>
    <dbReference type="NCBI Taxonomy" id="555371"/>
    <lineage>
        <taxon>Bacteria</taxon>
        <taxon>Bacillati</taxon>
        <taxon>Actinomycetota</taxon>
        <taxon>Actinomycetes</taxon>
        <taxon>Micrococcales</taxon>
        <taxon>Microbacteriaceae</taxon>
        <taxon>Agromyces</taxon>
    </lineage>
</organism>